<dbReference type="GO" id="GO:0017148">
    <property type="term" value="P:negative regulation of translation"/>
    <property type="evidence" value="ECO:0007669"/>
    <property type="project" value="UniProtKB-UniRule"/>
</dbReference>
<dbReference type="EMBL" id="DTMF01000002">
    <property type="protein sequence ID" value="HGF32769.1"/>
    <property type="molecule type" value="Genomic_DNA"/>
</dbReference>
<dbReference type="GO" id="GO:0042256">
    <property type="term" value="P:cytosolic ribosome assembly"/>
    <property type="evidence" value="ECO:0007669"/>
    <property type="project" value="UniProtKB-UniRule"/>
</dbReference>
<dbReference type="Pfam" id="PF02410">
    <property type="entry name" value="RsfS"/>
    <property type="match status" value="1"/>
</dbReference>
<evidence type="ECO:0000256" key="1">
    <source>
        <dbReference type="ARBA" id="ARBA00010574"/>
    </source>
</evidence>
<evidence type="ECO:0000256" key="2">
    <source>
        <dbReference type="HAMAP-Rule" id="MF_01477"/>
    </source>
</evidence>
<dbReference type="InterPro" id="IPR004394">
    <property type="entry name" value="Iojap/RsfS/C7orf30"/>
</dbReference>
<proteinExistence type="inferred from homology"/>
<comment type="subunit">
    <text evidence="2">Interacts with ribosomal protein uL14 (rplN).</text>
</comment>
<dbReference type="SUPFAM" id="SSF81301">
    <property type="entry name" value="Nucleotidyltransferase"/>
    <property type="match status" value="1"/>
</dbReference>
<dbReference type="AlphaFoldDB" id="A0A7C3YZ53"/>
<comment type="subcellular location">
    <subcellularLocation>
        <location evidence="2">Cytoplasm</location>
    </subcellularLocation>
</comment>
<comment type="function">
    <text evidence="2">Functions as a ribosomal silencing factor. Interacts with ribosomal protein uL14 (rplN), blocking formation of intersubunit bridge B8. Prevents association of the 30S and 50S ribosomal subunits and the formation of functional ribosomes, thus repressing translation.</text>
</comment>
<reference evidence="3" key="1">
    <citation type="journal article" date="2020" name="mSystems">
        <title>Genome- and Community-Level Interaction Insights into Carbon Utilization and Element Cycling Functions of Hydrothermarchaeota in Hydrothermal Sediment.</title>
        <authorList>
            <person name="Zhou Z."/>
            <person name="Liu Y."/>
            <person name="Xu W."/>
            <person name="Pan J."/>
            <person name="Luo Z.H."/>
            <person name="Li M."/>
        </authorList>
    </citation>
    <scope>NUCLEOTIDE SEQUENCE [LARGE SCALE GENOMIC DNA]</scope>
    <source>
        <strain evidence="3">SpSt-897</strain>
    </source>
</reference>
<protein>
    <recommendedName>
        <fullName evidence="2">Ribosomal silencing factor RsfS</fullName>
    </recommendedName>
</protein>
<keyword evidence="2" id="KW-0810">Translation regulation</keyword>
<dbReference type="GO" id="GO:0090071">
    <property type="term" value="P:negative regulation of ribosome biogenesis"/>
    <property type="evidence" value="ECO:0007669"/>
    <property type="project" value="UniProtKB-UniRule"/>
</dbReference>
<dbReference type="Gene3D" id="3.30.460.10">
    <property type="entry name" value="Beta Polymerase, domain 2"/>
    <property type="match status" value="1"/>
</dbReference>
<dbReference type="InterPro" id="IPR043519">
    <property type="entry name" value="NT_sf"/>
</dbReference>
<dbReference type="PANTHER" id="PTHR21043:SF0">
    <property type="entry name" value="MITOCHONDRIAL ASSEMBLY OF RIBOSOMAL LARGE SUBUNIT PROTEIN 1"/>
    <property type="match status" value="1"/>
</dbReference>
<evidence type="ECO:0000313" key="3">
    <source>
        <dbReference type="EMBL" id="HGF32769.1"/>
    </source>
</evidence>
<dbReference type="NCBIfam" id="TIGR00090">
    <property type="entry name" value="rsfS_iojap_ybeB"/>
    <property type="match status" value="1"/>
</dbReference>
<dbReference type="PANTHER" id="PTHR21043">
    <property type="entry name" value="IOJAP SUPERFAMILY ORTHOLOG"/>
    <property type="match status" value="1"/>
</dbReference>
<dbReference type="GO" id="GO:0005737">
    <property type="term" value="C:cytoplasm"/>
    <property type="evidence" value="ECO:0007669"/>
    <property type="project" value="UniProtKB-SubCell"/>
</dbReference>
<sequence>MELAARTLAANKGQDLLILDVKGLSSIGDYFIICSGTSRRHVQALAQHLQEALEKAGVKPLGVEGLEEGQWVLLDYIDVVVHLFIKPMREFYDLEGLWTEAGRLPVTEFTRSQIQGHPGA</sequence>
<accession>A0A7C3YZ53</accession>
<dbReference type="HAMAP" id="MF_01477">
    <property type="entry name" value="Iojap_RsfS"/>
    <property type="match status" value="1"/>
</dbReference>
<organism evidence="3">
    <name type="scientific">Desulfobacca acetoxidans</name>
    <dbReference type="NCBI Taxonomy" id="60893"/>
    <lineage>
        <taxon>Bacteria</taxon>
        <taxon>Pseudomonadati</taxon>
        <taxon>Thermodesulfobacteriota</taxon>
        <taxon>Desulfobaccia</taxon>
        <taxon>Desulfobaccales</taxon>
        <taxon>Desulfobaccaceae</taxon>
        <taxon>Desulfobacca</taxon>
    </lineage>
</organism>
<comment type="caution">
    <text evidence="3">The sequence shown here is derived from an EMBL/GenBank/DDBJ whole genome shotgun (WGS) entry which is preliminary data.</text>
</comment>
<gene>
    <name evidence="2 3" type="primary">rsfS</name>
    <name evidence="3" type="ORF">ENW96_00050</name>
</gene>
<name>A0A7C3YZ53_9BACT</name>
<dbReference type="GO" id="GO:0043023">
    <property type="term" value="F:ribosomal large subunit binding"/>
    <property type="evidence" value="ECO:0007669"/>
    <property type="project" value="TreeGrafter"/>
</dbReference>
<comment type="similarity">
    <text evidence="1 2">Belongs to the Iojap/RsfS family.</text>
</comment>
<keyword evidence="2" id="KW-0678">Repressor</keyword>
<keyword evidence="2" id="KW-0963">Cytoplasm</keyword>